<dbReference type="InterPro" id="IPR058719">
    <property type="entry name" value="WHD_LYAR"/>
</dbReference>
<dbReference type="InterPro" id="IPR039999">
    <property type="entry name" value="LYAR"/>
</dbReference>
<keyword evidence="11" id="KW-1185">Reference proteome</keyword>
<evidence type="ECO:0000256" key="3">
    <source>
        <dbReference type="ARBA" id="ARBA00022737"/>
    </source>
</evidence>
<sequence length="377" mass="43373">MVVFTCSACGESVKKGQVEKHVSMCRHCECLSCMDCGKDFWGDDYKSHVKCVSEDQKYGGKAYEAKTHKGDVKQQEWIQKIHEAIEKTNINPKVRDILQQMYAFDNIPRKKGKFQNWMNNSLKIHNTVLQDQVWDIFSEATKKEPSEKQGKPQDRALNECEKSEVTPKLSKEDVAKTEVAAKKKSKREQKEERKNVKKEKKELRLQSQQASLQPLKAKKSKKEKCENEDEKVFQSDCVKGTKKKRRAADVLESQVNGYGLHSEEPAGTKPNAKRRKCGPSEEESCVEIKRMNCPVTEENEDEHQGKFSWKGTIKAVLRQAPDNEISLKKLRKKVLAQYYAVASDHHKSEEEILALFNKKVNSNPKFKVLKEKVKLLK</sequence>
<keyword evidence="4 8" id="KW-0863">Zinc-finger</keyword>
<keyword evidence="5" id="KW-0862">Zinc</keyword>
<dbReference type="GO" id="GO:0003677">
    <property type="term" value="F:DNA binding"/>
    <property type="evidence" value="ECO:0007669"/>
    <property type="project" value="InterPro"/>
</dbReference>
<evidence type="ECO:0000256" key="5">
    <source>
        <dbReference type="ARBA" id="ARBA00022833"/>
    </source>
</evidence>
<gene>
    <name evidence="12" type="primary">LYAR</name>
</gene>
<feature type="region of interest" description="Disordered" evidence="9">
    <location>
        <begin position="141"/>
        <end position="231"/>
    </location>
</feature>
<evidence type="ECO:0000256" key="8">
    <source>
        <dbReference type="PROSITE-ProRule" id="PRU01145"/>
    </source>
</evidence>
<dbReference type="CTD" id="55646"/>
<dbReference type="PROSITE" id="PS00478">
    <property type="entry name" value="LIM_DOMAIN_1"/>
    <property type="match status" value="1"/>
</dbReference>
<evidence type="ECO:0000259" key="10">
    <source>
        <dbReference type="PROSITE" id="PS00478"/>
    </source>
</evidence>
<evidence type="ECO:0000256" key="6">
    <source>
        <dbReference type="ARBA" id="ARBA00023038"/>
    </source>
</evidence>
<dbReference type="GeneID" id="129343247"/>
<accession>A0AA97LKQ5</accession>
<dbReference type="AlphaFoldDB" id="A0AA97LKQ5"/>
<dbReference type="PANTHER" id="PTHR13100">
    <property type="entry name" value="CELL GROWTH-REGULATING NUCLEOLAR PROTEIN LYAR"/>
    <property type="match status" value="1"/>
</dbReference>
<comment type="subcellular location">
    <subcellularLocation>
        <location evidence="1">Nucleus</location>
    </subcellularLocation>
</comment>
<evidence type="ECO:0000256" key="2">
    <source>
        <dbReference type="ARBA" id="ARBA00022723"/>
    </source>
</evidence>
<proteinExistence type="predicted"/>
<dbReference type="GO" id="GO:0005730">
    <property type="term" value="C:nucleolus"/>
    <property type="evidence" value="ECO:0007669"/>
    <property type="project" value="TreeGrafter"/>
</dbReference>
<dbReference type="GO" id="GO:0000122">
    <property type="term" value="P:negative regulation of transcription by RNA polymerase II"/>
    <property type="evidence" value="ECO:0007669"/>
    <property type="project" value="TreeGrafter"/>
</dbReference>
<keyword evidence="2" id="KW-0479">Metal-binding</keyword>
<name>A0AA97LKQ5_EUBMA</name>
<keyword evidence="7" id="KW-0539">Nucleus</keyword>
<evidence type="ECO:0000256" key="9">
    <source>
        <dbReference type="SAM" id="MobiDB-lite"/>
    </source>
</evidence>
<feature type="compositionally biased region" description="Basic and acidic residues" evidence="9">
    <location>
        <begin position="188"/>
        <end position="204"/>
    </location>
</feature>
<organism evidence="11 12">
    <name type="scientific">Eublepharis macularius</name>
    <name type="common">Leopard gecko</name>
    <name type="synonym">Cyrtodactylus macularius</name>
    <dbReference type="NCBI Taxonomy" id="481883"/>
    <lineage>
        <taxon>Eukaryota</taxon>
        <taxon>Metazoa</taxon>
        <taxon>Chordata</taxon>
        <taxon>Craniata</taxon>
        <taxon>Vertebrata</taxon>
        <taxon>Euteleostomi</taxon>
        <taxon>Lepidosauria</taxon>
        <taxon>Squamata</taxon>
        <taxon>Bifurcata</taxon>
        <taxon>Gekkota</taxon>
        <taxon>Eublepharidae</taxon>
        <taxon>Eublepharinae</taxon>
        <taxon>Eublepharis</taxon>
    </lineage>
</organism>
<dbReference type="Pfam" id="PF08790">
    <property type="entry name" value="zf-LYAR"/>
    <property type="match status" value="1"/>
</dbReference>
<dbReference type="Gene3D" id="3.30.1490.490">
    <property type="match status" value="1"/>
</dbReference>
<dbReference type="GO" id="GO:0008270">
    <property type="term" value="F:zinc ion binding"/>
    <property type="evidence" value="ECO:0007669"/>
    <property type="project" value="UniProtKB-KW"/>
</dbReference>
<evidence type="ECO:0000256" key="4">
    <source>
        <dbReference type="ARBA" id="ARBA00022771"/>
    </source>
</evidence>
<dbReference type="Proteomes" id="UP001190640">
    <property type="component" value="Chromosome 15"/>
</dbReference>
<dbReference type="SUPFAM" id="SSF57667">
    <property type="entry name" value="beta-beta-alpha zinc fingers"/>
    <property type="match status" value="2"/>
</dbReference>
<feature type="region of interest" description="Disordered" evidence="9">
    <location>
        <begin position="255"/>
        <end position="281"/>
    </location>
</feature>
<evidence type="ECO:0000256" key="7">
    <source>
        <dbReference type="ARBA" id="ARBA00023242"/>
    </source>
</evidence>
<feature type="domain" description="LIM zinc-binding" evidence="10">
    <location>
        <begin position="6"/>
        <end position="40"/>
    </location>
</feature>
<protein>
    <submittedName>
        <fullName evidence="12">Cell growth-regulating nucleolar protein</fullName>
    </submittedName>
</protein>
<dbReference type="InterPro" id="IPR001781">
    <property type="entry name" value="Znf_LIM"/>
</dbReference>
<dbReference type="RefSeq" id="XP_054855332.1">
    <property type="nucleotide sequence ID" value="XM_054999357.1"/>
</dbReference>
<evidence type="ECO:0000313" key="12">
    <source>
        <dbReference type="RefSeq" id="XP_054855332.1"/>
    </source>
</evidence>
<dbReference type="KEGG" id="emc:129343247"/>
<reference evidence="12" key="1">
    <citation type="submission" date="2025-08" db="UniProtKB">
        <authorList>
            <consortium name="RefSeq"/>
        </authorList>
    </citation>
    <scope>IDENTIFICATION</scope>
    <source>
        <tissue evidence="12">Blood</tissue>
    </source>
</reference>
<dbReference type="InterPro" id="IPR036236">
    <property type="entry name" value="Znf_C2H2_sf"/>
</dbReference>
<dbReference type="Pfam" id="PF25879">
    <property type="entry name" value="WHD_LYAR"/>
    <property type="match status" value="1"/>
</dbReference>
<evidence type="ECO:0000313" key="11">
    <source>
        <dbReference type="Proteomes" id="UP001190640"/>
    </source>
</evidence>
<feature type="compositionally biased region" description="Basic and acidic residues" evidence="9">
    <location>
        <begin position="141"/>
        <end position="181"/>
    </location>
</feature>
<dbReference type="GO" id="GO:0006364">
    <property type="term" value="P:rRNA processing"/>
    <property type="evidence" value="ECO:0007669"/>
    <property type="project" value="TreeGrafter"/>
</dbReference>
<evidence type="ECO:0000256" key="1">
    <source>
        <dbReference type="ARBA" id="ARBA00004123"/>
    </source>
</evidence>
<keyword evidence="3" id="KW-0677">Repeat</keyword>
<dbReference type="FunFam" id="3.30.1490.490:FF:000001">
    <property type="entry name" value="cell growth-regulating nucleolar protein-like"/>
    <property type="match status" value="1"/>
</dbReference>
<dbReference type="InterPro" id="IPR014898">
    <property type="entry name" value="Znf_C2H2_LYAR"/>
</dbReference>
<dbReference type="PROSITE" id="PS51804">
    <property type="entry name" value="ZF_C2HC_LYAR"/>
    <property type="match status" value="2"/>
</dbReference>
<dbReference type="PANTHER" id="PTHR13100:SF10">
    <property type="entry name" value="CELL GROWTH-REGULATING NUCLEOLAR PROTEIN"/>
    <property type="match status" value="1"/>
</dbReference>
<keyword evidence="6" id="KW-0440">LIM domain</keyword>